<dbReference type="HOGENOM" id="CLU_1062715_0_0_1"/>
<proteinExistence type="predicted"/>
<dbReference type="OrthoDB" id="6380971at2759"/>
<dbReference type="PhylomeDB" id="B4K5W1"/>
<feature type="signal peptide" evidence="1">
    <location>
        <begin position="1"/>
        <end position="25"/>
    </location>
</feature>
<dbReference type="AlphaFoldDB" id="B4K5W1"/>
<dbReference type="PANTHER" id="PTHR11008">
    <property type="entry name" value="PROTEIN TAKEOUT-LIKE PROTEIN"/>
    <property type="match status" value="1"/>
</dbReference>
<dbReference type="GO" id="GO:0005615">
    <property type="term" value="C:extracellular space"/>
    <property type="evidence" value="ECO:0007669"/>
    <property type="project" value="TreeGrafter"/>
</dbReference>
<dbReference type="PANTHER" id="PTHR11008:SF29">
    <property type="entry name" value="IP17226P"/>
    <property type="match status" value="1"/>
</dbReference>
<dbReference type="KEGG" id="dmo:Dmoj_GI22918"/>
<dbReference type="InterPro" id="IPR038606">
    <property type="entry name" value="To_sf"/>
</dbReference>
<protein>
    <submittedName>
        <fullName evidence="2">Uncharacterized protein</fullName>
    </submittedName>
</protein>
<evidence type="ECO:0000313" key="3">
    <source>
        <dbReference type="Proteomes" id="UP000009192"/>
    </source>
</evidence>
<keyword evidence="1" id="KW-0732">Signal</keyword>
<reference evidence="2 3" key="1">
    <citation type="journal article" date="2007" name="Nature">
        <title>Evolution of genes and genomes on the Drosophila phylogeny.</title>
        <authorList>
            <consortium name="Drosophila 12 Genomes Consortium"/>
            <person name="Clark A.G."/>
            <person name="Eisen M.B."/>
            <person name="Smith D.R."/>
            <person name="Bergman C.M."/>
            <person name="Oliver B."/>
            <person name="Markow T.A."/>
            <person name="Kaufman T.C."/>
            <person name="Kellis M."/>
            <person name="Gelbart W."/>
            <person name="Iyer V.N."/>
            <person name="Pollard D.A."/>
            <person name="Sackton T.B."/>
            <person name="Larracuente A.M."/>
            <person name="Singh N.D."/>
            <person name="Abad J.P."/>
            <person name="Abt D.N."/>
            <person name="Adryan B."/>
            <person name="Aguade M."/>
            <person name="Akashi H."/>
            <person name="Anderson W.W."/>
            <person name="Aquadro C.F."/>
            <person name="Ardell D.H."/>
            <person name="Arguello R."/>
            <person name="Artieri C.G."/>
            <person name="Barbash D.A."/>
            <person name="Barker D."/>
            <person name="Barsanti P."/>
            <person name="Batterham P."/>
            <person name="Batzoglou S."/>
            <person name="Begun D."/>
            <person name="Bhutkar A."/>
            <person name="Blanco E."/>
            <person name="Bosak S.A."/>
            <person name="Bradley R.K."/>
            <person name="Brand A.D."/>
            <person name="Brent M.R."/>
            <person name="Brooks A.N."/>
            <person name="Brown R.H."/>
            <person name="Butlin R.K."/>
            <person name="Caggese C."/>
            <person name="Calvi B.R."/>
            <person name="Bernardo de Carvalho A."/>
            <person name="Caspi A."/>
            <person name="Castrezana S."/>
            <person name="Celniker S.E."/>
            <person name="Chang J.L."/>
            <person name="Chapple C."/>
            <person name="Chatterji S."/>
            <person name="Chinwalla A."/>
            <person name="Civetta A."/>
            <person name="Clifton S.W."/>
            <person name="Comeron J.M."/>
            <person name="Costello J.C."/>
            <person name="Coyne J.A."/>
            <person name="Daub J."/>
            <person name="David R.G."/>
            <person name="Delcher A.L."/>
            <person name="Delehaunty K."/>
            <person name="Do C.B."/>
            <person name="Ebling H."/>
            <person name="Edwards K."/>
            <person name="Eickbush T."/>
            <person name="Evans J.D."/>
            <person name="Filipski A."/>
            <person name="Findeiss S."/>
            <person name="Freyhult E."/>
            <person name="Fulton L."/>
            <person name="Fulton R."/>
            <person name="Garcia A.C."/>
            <person name="Gardiner A."/>
            <person name="Garfield D.A."/>
            <person name="Garvin B.E."/>
            <person name="Gibson G."/>
            <person name="Gilbert D."/>
            <person name="Gnerre S."/>
            <person name="Godfrey J."/>
            <person name="Good R."/>
            <person name="Gotea V."/>
            <person name="Gravely B."/>
            <person name="Greenberg A.J."/>
            <person name="Griffiths-Jones S."/>
            <person name="Gross S."/>
            <person name="Guigo R."/>
            <person name="Gustafson E.A."/>
            <person name="Haerty W."/>
            <person name="Hahn M.W."/>
            <person name="Halligan D.L."/>
            <person name="Halpern A.L."/>
            <person name="Halter G.M."/>
            <person name="Han M.V."/>
            <person name="Heger A."/>
            <person name="Hillier L."/>
            <person name="Hinrichs A.S."/>
            <person name="Holmes I."/>
            <person name="Hoskins R.A."/>
            <person name="Hubisz M.J."/>
            <person name="Hultmark D."/>
            <person name="Huntley M.A."/>
            <person name="Jaffe D.B."/>
            <person name="Jagadeeshan S."/>
            <person name="Jeck W.R."/>
            <person name="Johnson J."/>
            <person name="Jones C.D."/>
            <person name="Jordan W.C."/>
            <person name="Karpen G.H."/>
            <person name="Kataoka E."/>
            <person name="Keightley P.D."/>
            <person name="Kheradpour P."/>
            <person name="Kirkness E.F."/>
            <person name="Koerich L.B."/>
            <person name="Kristiansen K."/>
            <person name="Kudrna D."/>
            <person name="Kulathinal R.J."/>
            <person name="Kumar S."/>
            <person name="Kwok R."/>
            <person name="Lander E."/>
            <person name="Langley C.H."/>
            <person name="Lapoint R."/>
            <person name="Lazzaro B.P."/>
            <person name="Lee S.J."/>
            <person name="Levesque L."/>
            <person name="Li R."/>
            <person name="Lin C.F."/>
            <person name="Lin M.F."/>
            <person name="Lindblad-Toh K."/>
            <person name="Llopart A."/>
            <person name="Long M."/>
            <person name="Low L."/>
            <person name="Lozovsky E."/>
            <person name="Lu J."/>
            <person name="Luo M."/>
            <person name="Machado C.A."/>
            <person name="Makalowski W."/>
            <person name="Marzo M."/>
            <person name="Matsuda M."/>
            <person name="Matzkin L."/>
            <person name="McAllister B."/>
            <person name="McBride C.S."/>
            <person name="McKernan B."/>
            <person name="McKernan K."/>
            <person name="Mendez-Lago M."/>
            <person name="Minx P."/>
            <person name="Mollenhauer M.U."/>
            <person name="Montooth K."/>
            <person name="Mount S.M."/>
            <person name="Mu X."/>
            <person name="Myers E."/>
            <person name="Negre B."/>
            <person name="Newfeld S."/>
            <person name="Nielsen R."/>
            <person name="Noor M.A."/>
            <person name="O'Grady P."/>
            <person name="Pachter L."/>
            <person name="Papaceit M."/>
            <person name="Parisi M.J."/>
            <person name="Parisi M."/>
            <person name="Parts L."/>
            <person name="Pedersen J.S."/>
            <person name="Pesole G."/>
            <person name="Phillippy A.M."/>
            <person name="Ponting C.P."/>
            <person name="Pop M."/>
            <person name="Porcelli D."/>
            <person name="Powell J.R."/>
            <person name="Prohaska S."/>
            <person name="Pruitt K."/>
            <person name="Puig M."/>
            <person name="Quesneville H."/>
            <person name="Ram K.R."/>
            <person name="Rand D."/>
            <person name="Rasmussen M.D."/>
            <person name="Reed L.K."/>
            <person name="Reenan R."/>
            <person name="Reily A."/>
            <person name="Remington K.A."/>
            <person name="Rieger T.T."/>
            <person name="Ritchie M.G."/>
            <person name="Robin C."/>
            <person name="Rogers Y.H."/>
            <person name="Rohde C."/>
            <person name="Rozas J."/>
            <person name="Rubenfield M.J."/>
            <person name="Ruiz A."/>
            <person name="Russo S."/>
            <person name="Salzberg S.L."/>
            <person name="Sanchez-Gracia A."/>
            <person name="Saranga D.J."/>
            <person name="Sato H."/>
            <person name="Schaeffer S.W."/>
            <person name="Schatz M.C."/>
            <person name="Schlenke T."/>
            <person name="Schwartz R."/>
            <person name="Segarra C."/>
            <person name="Singh R.S."/>
            <person name="Sirot L."/>
            <person name="Sirota M."/>
            <person name="Sisneros N.B."/>
            <person name="Smith C.D."/>
            <person name="Smith T.F."/>
            <person name="Spieth J."/>
            <person name="Stage D.E."/>
            <person name="Stark A."/>
            <person name="Stephan W."/>
            <person name="Strausberg R.L."/>
            <person name="Strempel S."/>
            <person name="Sturgill D."/>
            <person name="Sutton G."/>
            <person name="Sutton G.G."/>
            <person name="Tao W."/>
            <person name="Teichmann S."/>
            <person name="Tobari Y.N."/>
            <person name="Tomimura Y."/>
            <person name="Tsolas J.M."/>
            <person name="Valente V.L."/>
            <person name="Venter E."/>
            <person name="Venter J.C."/>
            <person name="Vicario S."/>
            <person name="Vieira F.G."/>
            <person name="Vilella A.J."/>
            <person name="Villasante A."/>
            <person name="Walenz B."/>
            <person name="Wang J."/>
            <person name="Wasserman M."/>
            <person name="Watts T."/>
            <person name="Wilson D."/>
            <person name="Wilson R.K."/>
            <person name="Wing R.A."/>
            <person name="Wolfner M.F."/>
            <person name="Wong A."/>
            <person name="Wong G.K."/>
            <person name="Wu C.I."/>
            <person name="Wu G."/>
            <person name="Yamamoto D."/>
            <person name="Yang H.P."/>
            <person name="Yang S.P."/>
            <person name="Yorke J.A."/>
            <person name="Yoshida K."/>
            <person name="Zdobnov E."/>
            <person name="Zhang P."/>
            <person name="Zhang Y."/>
            <person name="Zimin A.V."/>
            <person name="Baldwin J."/>
            <person name="Abdouelleil A."/>
            <person name="Abdulkadir J."/>
            <person name="Abebe A."/>
            <person name="Abera B."/>
            <person name="Abreu J."/>
            <person name="Acer S.C."/>
            <person name="Aftuck L."/>
            <person name="Alexander A."/>
            <person name="An P."/>
            <person name="Anderson E."/>
            <person name="Anderson S."/>
            <person name="Arachi H."/>
            <person name="Azer M."/>
            <person name="Bachantsang P."/>
            <person name="Barry A."/>
            <person name="Bayul T."/>
            <person name="Berlin A."/>
            <person name="Bessette D."/>
            <person name="Bloom T."/>
            <person name="Blye J."/>
            <person name="Boguslavskiy L."/>
            <person name="Bonnet C."/>
            <person name="Boukhgalter B."/>
            <person name="Bourzgui I."/>
            <person name="Brown A."/>
            <person name="Cahill P."/>
            <person name="Channer S."/>
            <person name="Cheshatsang Y."/>
            <person name="Chuda L."/>
            <person name="Citroen M."/>
            <person name="Collymore A."/>
            <person name="Cooke P."/>
            <person name="Costello M."/>
            <person name="D'Aco K."/>
            <person name="Daza R."/>
            <person name="De Haan G."/>
            <person name="DeGray S."/>
            <person name="DeMaso C."/>
            <person name="Dhargay N."/>
            <person name="Dooley K."/>
            <person name="Dooley E."/>
            <person name="Doricent M."/>
            <person name="Dorje P."/>
            <person name="Dorjee K."/>
            <person name="Dupes A."/>
            <person name="Elong R."/>
            <person name="Falk J."/>
            <person name="Farina A."/>
            <person name="Faro S."/>
            <person name="Ferguson D."/>
            <person name="Fisher S."/>
            <person name="Foley C.D."/>
            <person name="Franke A."/>
            <person name="Friedrich D."/>
            <person name="Gadbois L."/>
            <person name="Gearin G."/>
            <person name="Gearin C.R."/>
            <person name="Giannoukos G."/>
            <person name="Goode T."/>
            <person name="Graham J."/>
            <person name="Grandbois E."/>
            <person name="Grewal S."/>
            <person name="Gyaltsen K."/>
            <person name="Hafez N."/>
            <person name="Hagos B."/>
            <person name="Hall J."/>
            <person name="Henson C."/>
            <person name="Hollinger A."/>
            <person name="Honan T."/>
            <person name="Huard M.D."/>
            <person name="Hughes L."/>
            <person name="Hurhula B."/>
            <person name="Husby M.E."/>
            <person name="Kamat A."/>
            <person name="Kanga B."/>
            <person name="Kashin S."/>
            <person name="Khazanovich D."/>
            <person name="Kisner P."/>
            <person name="Lance K."/>
            <person name="Lara M."/>
            <person name="Lee W."/>
            <person name="Lennon N."/>
            <person name="Letendre F."/>
            <person name="LeVine R."/>
            <person name="Lipovsky A."/>
            <person name="Liu X."/>
            <person name="Liu J."/>
            <person name="Liu S."/>
            <person name="Lokyitsang T."/>
            <person name="Lokyitsang Y."/>
            <person name="Lubonja R."/>
            <person name="Lui A."/>
            <person name="MacDonald P."/>
            <person name="Magnisalis V."/>
            <person name="Maru K."/>
            <person name="Matthews C."/>
            <person name="McCusker W."/>
            <person name="McDonough S."/>
            <person name="Mehta T."/>
            <person name="Meldrim J."/>
            <person name="Meneus L."/>
            <person name="Mihai O."/>
            <person name="Mihalev A."/>
            <person name="Mihova T."/>
            <person name="Mittelman R."/>
            <person name="Mlenga V."/>
            <person name="Montmayeur A."/>
            <person name="Mulrain L."/>
            <person name="Navidi A."/>
            <person name="Naylor J."/>
            <person name="Negash T."/>
            <person name="Nguyen T."/>
            <person name="Nguyen N."/>
            <person name="Nicol R."/>
            <person name="Norbu C."/>
            <person name="Norbu N."/>
            <person name="Novod N."/>
            <person name="O'Neill B."/>
            <person name="Osman S."/>
            <person name="Markiewicz E."/>
            <person name="Oyono O.L."/>
            <person name="Patti C."/>
            <person name="Phunkhang P."/>
            <person name="Pierre F."/>
            <person name="Priest M."/>
            <person name="Raghuraman S."/>
            <person name="Rege F."/>
            <person name="Reyes R."/>
            <person name="Rise C."/>
            <person name="Rogov P."/>
            <person name="Ross K."/>
            <person name="Ryan E."/>
            <person name="Settipalli S."/>
            <person name="Shea T."/>
            <person name="Sherpa N."/>
            <person name="Shi L."/>
            <person name="Shih D."/>
            <person name="Sparrow T."/>
            <person name="Spaulding J."/>
            <person name="Stalker J."/>
            <person name="Stange-Thomann N."/>
            <person name="Stavropoulos S."/>
            <person name="Stone C."/>
            <person name="Strader C."/>
            <person name="Tesfaye S."/>
            <person name="Thomson T."/>
            <person name="Thoulutsang Y."/>
            <person name="Thoulutsang D."/>
            <person name="Topham K."/>
            <person name="Topping I."/>
            <person name="Tsamla T."/>
            <person name="Vassiliev H."/>
            <person name="Vo A."/>
            <person name="Wangchuk T."/>
            <person name="Wangdi T."/>
            <person name="Weiand M."/>
            <person name="Wilkinson J."/>
            <person name="Wilson A."/>
            <person name="Yadav S."/>
            <person name="Young G."/>
            <person name="Yu Q."/>
            <person name="Zembek L."/>
            <person name="Zhong D."/>
            <person name="Zimmer A."/>
            <person name="Zwirko Z."/>
            <person name="Jaffe D.B."/>
            <person name="Alvarez P."/>
            <person name="Brockman W."/>
            <person name="Butler J."/>
            <person name="Chin C."/>
            <person name="Gnerre S."/>
            <person name="Grabherr M."/>
            <person name="Kleber M."/>
            <person name="Mauceli E."/>
            <person name="MacCallum I."/>
        </authorList>
    </citation>
    <scope>NUCLEOTIDE SEQUENCE [LARGE SCALE GENOMIC DNA]</scope>
    <source>
        <strain evidence="3">Tucson 15081-1352.22</strain>
    </source>
</reference>
<dbReference type="eggNOG" id="ENOG502SB1B">
    <property type="taxonomic scope" value="Eukaryota"/>
</dbReference>
<dbReference type="Gene3D" id="3.15.10.30">
    <property type="entry name" value="Haemolymph juvenile hormone binding protein"/>
    <property type="match status" value="1"/>
</dbReference>
<dbReference type="EMBL" id="CH933806">
    <property type="protein sequence ID" value="EDW15173.1"/>
    <property type="molecule type" value="Genomic_DNA"/>
</dbReference>
<feature type="chain" id="PRO_5002810074" evidence="1">
    <location>
        <begin position="26"/>
        <end position="259"/>
    </location>
</feature>
<dbReference type="SMR" id="B4K5W1"/>
<name>B4K5W1_DROMO</name>
<evidence type="ECO:0000313" key="2">
    <source>
        <dbReference type="EMBL" id="EDW15173.1"/>
    </source>
</evidence>
<sequence length="259" mass="28613">MQSGHILRLLVATASLYCCLSPVVGVYEAAILEFLEEFRMRMCHPIPNLGFPALDPLELGPAETAVNNQYLIDFTGSIEDFQLKGLSDFVVDTLKINVVPGLRSTIKITLPHTFFKSLYTAKGSLAYIVNLAGDGNAEASVKDFSLQISFKLKLSSSLSITDLQIEFLLGDLKVNFENLMEEERIDIFLHDLINEMGVELLDDVWKYEQPKVVEKIEAIINSKLPDILQGIIGGGSGEKPPIFEGVEPDCKPPALNKVN</sequence>
<organism evidence="2 3">
    <name type="scientific">Drosophila mojavensis</name>
    <name type="common">Fruit fly</name>
    <dbReference type="NCBI Taxonomy" id="7230"/>
    <lineage>
        <taxon>Eukaryota</taxon>
        <taxon>Metazoa</taxon>
        <taxon>Ecdysozoa</taxon>
        <taxon>Arthropoda</taxon>
        <taxon>Hexapoda</taxon>
        <taxon>Insecta</taxon>
        <taxon>Pterygota</taxon>
        <taxon>Neoptera</taxon>
        <taxon>Endopterygota</taxon>
        <taxon>Diptera</taxon>
        <taxon>Brachycera</taxon>
        <taxon>Muscomorpha</taxon>
        <taxon>Ephydroidea</taxon>
        <taxon>Drosophilidae</taxon>
        <taxon>Drosophila</taxon>
    </lineage>
</organism>
<accession>B4K5W1</accession>
<dbReference type="SMART" id="SM00700">
    <property type="entry name" value="JHBP"/>
    <property type="match status" value="1"/>
</dbReference>
<keyword evidence="3" id="KW-1185">Reference proteome</keyword>
<dbReference type="InterPro" id="IPR010562">
    <property type="entry name" value="Haemolymph_juvenile_hormone-bd"/>
</dbReference>
<dbReference type="Proteomes" id="UP000009192">
    <property type="component" value="Unassembled WGS sequence"/>
</dbReference>
<dbReference type="OMA" id="VEPDCKP"/>
<dbReference type="Pfam" id="PF06585">
    <property type="entry name" value="JHBP"/>
    <property type="match status" value="1"/>
</dbReference>
<dbReference type="InParanoid" id="B4K5W1"/>
<evidence type="ECO:0000256" key="1">
    <source>
        <dbReference type="SAM" id="SignalP"/>
    </source>
</evidence>
<gene>
    <name evidence="2" type="primary">Dmoj\GI22918</name>
    <name evidence="2" type="ORF">Dmoj_GI22918</name>
</gene>
<dbReference type="FunCoup" id="B4K5W1">
    <property type="interactions" value="18"/>
</dbReference>